<dbReference type="AlphaFoldDB" id="A0A4S2N3A1"/>
<dbReference type="Pfam" id="PF08654">
    <property type="entry name" value="DASH_Dad2"/>
    <property type="match status" value="1"/>
</dbReference>
<gene>
    <name evidence="2" type="ORF">EX30DRAFT_393219</name>
</gene>
<keyword evidence="3" id="KW-1185">Reference proteome</keyword>
<evidence type="ECO:0000256" key="1">
    <source>
        <dbReference type="SAM" id="Coils"/>
    </source>
</evidence>
<name>A0A4S2N3A1_9PEZI</name>
<organism evidence="2 3">
    <name type="scientific">Ascodesmis nigricans</name>
    <dbReference type="NCBI Taxonomy" id="341454"/>
    <lineage>
        <taxon>Eukaryota</taxon>
        <taxon>Fungi</taxon>
        <taxon>Dikarya</taxon>
        <taxon>Ascomycota</taxon>
        <taxon>Pezizomycotina</taxon>
        <taxon>Pezizomycetes</taxon>
        <taxon>Pezizales</taxon>
        <taxon>Ascodesmidaceae</taxon>
        <taxon>Ascodesmis</taxon>
    </lineage>
</organism>
<dbReference type="GO" id="GO:0072686">
    <property type="term" value="C:mitotic spindle"/>
    <property type="evidence" value="ECO:0007669"/>
    <property type="project" value="InterPro"/>
</dbReference>
<dbReference type="EMBL" id="ML220113">
    <property type="protein sequence ID" value="TGZ83648.1"/>
    <property type="molecule type" value="Genomic_DNA"/>
</dbReference>
<dbReference type="GO" id="GO:0000278">
    <property type="term" value="P:mitotic cell cycle"/>
    <property type="evidence" value="ECO:0007669"/>
    <property type="project" value="InterPro"/>
</dbReference>
<dbReference type="OrthoDB" id="2330118at2759"/>
<accession>A0A4S2N3A1</accession>
<sequence>MSSSAALIESDDDKLKEELETLRILRASLESMKQLVQEVQTDVETSARNNDAVTGISKRWKAVMEGARMLGETEEKSRKT</sequence>
<reference evidence="2 3" key="1">
    <citation type="submission" date="2019-04" db="EMBL/GenBank/DDBJ databases">
        <title>Comparative genomics and transcriptomics to analyze fruiting body development in filamentous ascomycetes.</title>
        <authorList>
            <consortium name="DOE Joint Genome Institute"/>
            <person name="Lutkenhaus R."/>
            <person name="Traeger S."/>
            <person name="Breuer J."/>
            <person name="Kuo A."/>
            <person name="Lipzen A."/>
            <person name="Pangilinan J."/>
            <person name="Dilworth D."/>
            <person name="Sandor L."/>
            <person name="Poggeler S."/>
            <person name="Barry K."/>
            <person name="Grigoriev I.V."/>
            <person name="Nowrousian M."/>
        </authorList>
    </citation>
    <scope>NUCLEOTIDE SEQUENCE [LARGE SCALE GENOMIC DNA]</scope>
    <source>
        <strain evidence="2 3">CBS 389.68</strain>
    </source>
</reference>
<dbReference type="InParanoid" id="A0A4S2N3A1"/>
<dbReference type="GO" id="GO:0042729">
    <property type="term" value="C:DASH complex"/>
    <property type="evidence" value="ECO:0007669"/>
    <property type="project" value="InterPro"/>
</dbReference>
<dbReference type="Proteomes" id="UP000298138">
    <property type="component" value="Unassembled WGS sequence"/>
</dbReference>
<feature type="coiled-coil region" evidence="1">
    <location>
        <begin position="15"/>
        <end position="42"/>
    </location>
</feature>
<protein>
    <submittedName>
        <fullName evidence="2">Uncharacterized protein</fullName>
    </submittedName>
</protein>
<evidence type="ECO:0000313" key="3">
    <source>
        <dbReference type="Proteomes" id="UP000298138"/>
    </source>
</evidence>
<evidence type="ECO:0000313" key="2">
    <source>
        <dbReference type="EMBL" id="TGZ83648.1"/>
    </source>
</evidence>
<proteinExistence type="predicted"/>
<dbReference type="InterPro" id="IPR013963">
    <property type="entry name" value="DASH_Dad2"/>
</dbReference>
<keyword evidence="1" id="KW-0175">Coiled coil</keyword>